<keyword evidence="8" id="KW-1185">Reference proteome</keyword>
<evidence type="ECO:0000256" key="4">
    <source>
        <dbReference type="PIRNR" id="PIRNR037489"/>
    </source>
</evidence>
<evidence type="ECO:0000313" key="7">
    <source>
        <dbReference type="EMBL" id="TYS74155.1"/>
    </source>
</evidence>
<dbReference type="PANTHER" id="PTHR13799:SF14">
    <property type="entry name" value="GTP CYCLOHYDROLASE 1 TYPE 2 HOMOLOG"/>
    <property type="match status" value="1"/>
</dbReference>
<dbReference type="RefSeq" id="WP_088018882.1">
    <property type="nucleotide sequence ID" value="NZ_CP020880.1"/>
</dbReference>
<proteinExistence type="inferred from homology"/>
<dbReference type="GO" id="GO:0005737">
    <property type="term" value="C:cytoplasm"/>
    <property type="evidence" value="ECO:0007669"/>
    <property type="project" value="TreeGrafter"/>
</dbReference>
<evidence type="ECO:0000256" key="3">
    <source>
        <dbReference type="ARBA" id="ARBA00022723"/>
    </source>
</evidence>
<dbReference type="InterPro" id="IPR015867">
    <property type="entry name" value="N-reg_PII/ATP_PRibTrfase_C"/>
</dbReference>
<dbReference type="NCBIfam" id="TIGR00486">
    <property type="entry name" value="YbgI_SA1388"/>
    <property type="match status" value="1"/>
</dbReference>
<dbReference type="Gene3D" id="3.30.70.120">
    <property type="match status" value="1"/>
</dbReference>
<evidence type="ECO:0000313" key="6">
    <source>
        <dbReference type="EMBL" id="ART77307.1"/>
    </source>
</evidence>
<feature type="binding site" evidence="5">
    <location>
        <position position="67"/>
    </location>
    <ligand>
        <name>a divalent metal cation</name>
        <dbReference type="ChEBI" id="CHEBI:60240"/>
        <label>1</label>
    </ligand>
</feature>
<name>A0A1Y0CQX6_9BACI</name>
<dbReference type="FunFam" id="3.40.1390.30:FF:000001">
    <property type="entry name" value="GTP cyclohydrolase 1 type 2"/>
    <property type="match status" value="1"/>
</dbReference>
<organism evidence="7 9">
    <name type="scientific">Sutcliffiella horikoshii</name>
    <dbReference type="NCBI Taxonomy" id="79883"/>
    <lineage>
        <taxon>Bacteria</taxon>
        <taxon>Bacillati</taxon>
        <taxon>Bacillota</taxon>
        <taxon>Bacilli</taxon>
        <taxon>Bacillales</taxon>
        <taxon>Bacillaceae</taxon>
        <taxon>Sutcliffiella</taxon>
    </lineage>
</organism>
<dbReference type="Proteomes" id="UP000195573">
    <property type="component" value="Chromosome"/>
</dbReference>
<accession>A0A1Y0CQX6</accession>
<dbReference type="PANTHER" id="PTHR13799">
    <property type="entry name" value="NGG1 INTERACTING FACTOR 3"/>
    <property type="match status" value="1"/>
</dbReference>
<dbReference type="InterPro" id="IPR036069">
    <property type="entry name" value="DUF34/NIF3_sf"/>
</dbReference>
<dbReference type="PIRSF" id="PIRSF037489">
    <property type="entry name" value="UCP037489_NIF3_YqfO"/>
    <property type="match status" value="1"/>
</dbReference>
<dbReference type="GeneID" id="96739760"/>
<dbReference type="FunFam" id="3.30.70.120:FF:000006">
    <property type="entry name" value="GTP cyclohydrolase 1 type 2 homolog"/>
    <property type="match status" value="1"/>
</dbReference>
<dbReference type="Gene3D" id="3.40.1390.30">
    <property type="entry name" value="NIF3 (NGG1p interacting factor 3)-like"/>
    <property type="match status" value="1"/>
</dbReference>
<reference evidence="6 8" key="1">
    <citation type="submission" date="2017-04" db="EMBL/GenBank/DDBJ databases">
        <title>Complete Genome Sequence of the Bacillus horikoshii 20a strain from Cuatro Cienegas, Coahuila, Mexico.</title>
        <authorList>
            <person name="Zarza E."/>
            <person name="Alcaraz L.D."/>
            <person name="Aguilar-Salinas B."/>
            <person name="Islas A."/>
            <person name="Olmedo-Alvarez G."/>
        </authorList>
    </citation>
    <scope>NUCLEOTIDE SEQUENCE [LARGE SCALE GENOMIC DNA]</scope>
    <source>
        <strain evidence="6 8">20a</strain>
    </source>
</reference>
<dbReference type="GO" id="GO:0046872">
    <property type="term" value="F:metal ion binding"/>
    <property type="evidence" value="ECO:0007669"/>
    <property type="project" value="UniProtKB-UniRule"/>
</dbReference>
<dbReference type="SUPFAM" id="SSF102705">
    <property type="entry name" value="NIF3 (NGG1p interacting factor 3)-like"/>
    <property type="match status" value="1"/>
</dbReference>
<feature type="binding site" evidence="5">
    <location>
        <position position="332"/>
    </location>
    <ligand>
        <name>a divalent metal cation</name>
        <dbReference type="ChEBI" id="CHEBI:60240"/>
        <label>1</label>
    </ligand>
</feature>
<dbReference type="AlphaFoldDB" id="A0A1Y0CQX6"/>
<evidence type="ECO:0000313" key="8">
    <source>
        <dbReference type="Proteomes" id="UP000195573"/>
    </source>
</evidence>
<dbReference type="OrthoDB" id="9792792at2"/>
<dbReference type="EMBL" id="VTET01000001">
    <property type="protein sequence ID" value="TYS74155.1"/>
    <property type="molecule type" value="Genomic_DNA"/>
</dbReference>
<evidence type="ECO:0000313" key="9">
    <source>
        <dbReference type="Proteomes" id="UP000324517"/>
    </source>
</evidence>
<gene>
    <name evidence="6" type="ORF">B4U37_15180</name>
    <name evidence="7" type="ORF">FZC75_00115</name>
</gene>
<dbReference type="Pfam" id="PF01784">
    <property type="entry name" value="DUF34_NIF3"/>
    <property type="match status" value="1"/>
</dbReference>
<feature type="binding site" evidence="5">
    <location>
        <position position="335"/>
    </location>
    <ligand>
        <name>a divalent metal cation</name>
        <dbReference type="ChEBI" id="CHEBI:60240"/>
        <label>1</label>
    </ligand>
</feature>
<evidence type="ECO:0000256" key="2">
    <source>
        <dbReference type="ARBA" id="ARBA00022112"/>
    </source>
</evidence>
<comment type="similarity">
    <text evidence="1 4">Belongs to the GTP cyclohydrolase I type 2/NIF3 family.</text>
</comment>
<keyword evidence="3 4" id="KW-0479">Metal-binding</keyword>
<evidence type="ECO:0000256" key="1">
    <source>
        <dbReference type="ARBA" id="ARBA00006964"/>
    </source>
</evidence>
<feature type="binding site" evidence="5">
    <location>
        <position position="106"/>
    </location>
    <ligand>
        <name>a divalent metal cation</name>
        <dbReference type="ChEBI" id="CHEBI:60240"/>
        <label>1</label>
    </ligand>
</feature>
<dbReference type="KEGG" id="bhk:B4U37_15180"/>
<feature type="binding site" evidence="5">
    <location>
        <position position="68"/>
    </location>
    <ligand>
        <name>a divalent metal cation</name>
        <dbReference type="ChEBI" id="CHEBI:60240"/>
        <label>1</label>
    </ligand>
</feature>
<sequence>MKTVNGLQVIEWFEQFSPKKYAVEGDKIGLQIGTLNKPIHKVMVTLDVLEKVVDEAIDQNVDLIIAHHPPIFRALPTVTDNSAAGKIVTKCIKHDISVYVAHTNLDVAEGGVNDLLAEALELEDVKVLVPTYQEELRKLSVFVPVSHAETLLDALGEAGAGHIGNYSHCSFTTEGEGRFLPLDGTDPFIGKKGQLEKVEEMKVETVYPLSIEKRVIKAMFKAHPYEEVAYDVYKLENDMNALGLGRVGKLKAGMSLADFASHVKKGLEVENVRVVGDLNSEIKKVAVLGGDGNKYIHAAKFSGADVYVTGDLYFHTAHDAMAIGLNVVDPGHYAEKIIKKGVAQRLEKVVDEKNWELEVLVSETNTDPFRFM</sequence>
<evidence type="ECO:0000256" key="5">
    <source>
        <dbReference type="PIRSR" id="PIRSR602678-1"/>
    </source>
</evidence>
<dbReference type="InterPro" id="IPR017221">
    <property type="entry name" value="DUF34/NIF3_bac"/>
</dbReference>
<dbReference type="EMBL" id="CP020880">
    <property type="protein sequence ID" value="ART77307.1"/>
    <property type="molecule type" value="Genomic_DNA"/>
</dbReference>
<dbReference type="InterPro" id="IPR002678">
    <property type="entry name" value="DUF34/NIF3"/>
</dbReference>
<reference evidence="7 9" key="2">
    <citation type="submission" date="2019-08" db="EMBL/GenBank/DDBJ databases">
        <title>Bacillus genomes from the desert of Cuatro Cienegas, Coahuila.</title>
        <authorList>
            <person name="Olmedo-Alvarez G."/>
        </authorList>
    </citation>
    <scope>NUCLEOTIDE SEQUENCE [LARGE SCALE GENOMIC DNA]</scope>
    <source>
        <strain evidence="7 9">CH98b_3T</strain>
    </source>
</reference>
<dbReference type="Proteomes" id="UP000324517">
    <property type="component" value="Unassembled WGS sequence"/>
</dbReference>
<protein>
    <recommendedName>
        <fullName evidence="2 4">GTP cyclohydrolase 1 type 2 homolog</fullName>
    </recommendedName>
</protein>